<dbReference type="GO" id="GO:0016020">
    <property type="term" value="C:membrane"/>
    <property type="evidence" value="ECO:0007669"/>
    <property type="project" value="TreeGrafter"/>
</dbReference>
<organism evidence="2 3">
    <name type="scientific">Entomortierella parvispora</name>
    <dbReference type="NCBI Taxonomy" id="205924"/>
    <lineage>
        <taxon>Eukaryota</taxon>
        <taxon>Fungi</taxon>
        <taxon>Fungi incertae sedis</taxon>
        <taxon>Mucoromycota</taxon>
        <taxon>Mortierellomycotina</taxon>
        <taxon>Mortierellomycetes</taxon>
        <taxon>Mortierellales</taxon>
        <taxon>Mortierellaceae</taxon>
        <taxon>Entomortierella</taxon>
    </lineage>
</organism>
<evidence type="ECO:0000313" key="2">
    <source>
        <dbReference type="EMBL" id="GJJ69860.1"/>
    </source>
</evidence>
<feature type="region of interest" description="Disordered" evidence="1">
    <location>
        <begin position="260"/>
        <end position="321"/>
    </location>
</feature>
<protein>
    <submittedName>
        <fullName evidence="2">Uncharacterized protein</fullName>
    </submittedName>
</protein>
<feature type="region of interest" description="Disordered" evidence="1">
    <location>
        <begin position="1"/>
        <end position="240"/>
    </location>
</feature>
<feature type="compositionally biased region" description="Polar residues" evidence="1">
    <location>
        <begin position="283"/>
        <end position="299"/>
    </location>
</feature>
<dbReference type="PANTHER" id="PTHR21780">
    <property type="entry name" value="TRANSMEMBRANE PROTEIN 209"/>
    <property type="match status" value="1"/>
</dbReference>
<name>A0A9P3H4I6_9FUNG</name>
<feature type="compositionally biased region" description="Basic and acidic residues" evidence="1">
    <location>
        <begin position="461"/>
        <end position="471"/>
    </location>
</feature>
<dbReference type="Proteomes" id="UP000827284">
    <property type="component" value="Unassembled WGS sequence"/>
</dbReference>
<accession>A0A9P3H4I6</accession>
<feature type="region of interest" description="Disordered" evidence="1">
    <location>
        <begin position="425"/>
        <end position="501"/>
    </location>
</feature>
<feature type="compositionally biased region" description="Acidic residues" evidence="1">
    <location>
        <begin position="50"/>
        <end position="64"/>
    </location>
</feature>
<dbReference type="OrthoDB" id="509821at2759"/>
<dbReference type="EMBL" id="BQFW01000003">
    <property type="protein sequence ID" value="GJJ69860.1"/>
    <property type="molecule type" value="Genomic_DNA"/>
</dbReference>
<gene>
    <name evidence="2" type="ORF">EMPS_02209</name>
</gene>
<feature type="compositionally biased region" description="Basic and acidic residues" evidence="1">
    <location>
        <begin position="173"/>
        <end position="188"/>
    </location>
</feature>
<feature type="compositionally biased region" description="Low complexity" evidence="1">
    <location>
        <begin position="557"/>
        <end position="574"/>
    </location>
</feature>
<feature type="compositionally biased region" description="Basic and acidic residues" evidence="1">
    <location>
        <begin position="223"/>
        <end position="232"/>
    </location>
</feature>
<reference evidence="2" key="1">
    <citation type="submission" date="2021-11" db="EMBL/GenBank/DDBJ databases">
        <authorList>
            <person name="Herlambang A."/>
            <person name="Guo Y."/>
            <person name="Takashima Y."/>
            <person name="Nishizawa T."/>
        </authorList>
    </citation>
    <scope>NUCLEOTIDE SEQUENCE</scope>
    <source>
        <strain evidence="2">E1425</strain>
    </source>
</reference>
<feature type="compositionally biased region" description="Polar residues" evidence="1">
    <location>
        <begin position="189"/>
        <end position="202"/>
    </location>
</feature>
<feature type="region of interest" description="Disordered" evidence="1">
    <location>
        <begin position="557"/>
        <end position="606"/>
    </location>
</feature>
<dbReference type="AlphaFoldDB" id="A0A9P3H4I6"/>
<feature type="compositionally biased region" description="Basic and acidic residues" evidence="1">
    <location>
        <begin position="481"/>
        <end position="491"/>
    </location>
</feature>
<evidence type="ECO:0000313" key="3">
    <source>
        <dbReference type="Proteomes" id="UP000827284"/>
    </source>
</evidence>
<reference evidence="2" key="2">
    <citation type="journal article" date="2022" name="Microbiol. Resour. Announc.">
        <title>Whole-Genome Sequence of Entomortierella parvispora E1425, a Mucoromycotan Fungus Associated with Burkholderiaceae-Related Endosymbiotic Bacteria.</title>
        <authorList>
            <person name="Herlambang A."/>
            <person name="Guo Y."/>
            <person name="Takashima Y."/>
            <person name="Narisawa K."/>
            <person name="Ohta H."/>
            <person name="Nishizawa T."/>
        </authorList>
    </citation>
    <scope>NUCLEOTIDE SEQUENCE</scope>
    <source>
        <strain evidence="2">E1425</strain>
    </source>
</reference>
<feature type="compositionally biased region" description="Basic and acidic residues" evidence="1">
    <location>
        <begin position="142"/>
        <end position="160"/>
    </location>
</feature>
<keyword evidence="3" id="KW-1185">Reference proteome</keyword>
<feature type="compositionally biased region" description="Polar residues" evidence="1">
    <location>
        <begin position="585"/>
        <end position="603"/>
    </location>
</feature>
<proteinExistence type="predicted"/>
<dbReference type="InterPro" id="IPR019176">
    <property type="entry name" value="Cytochrome_B561-rel"/>
</dbReference>
<feature type="region of interest" description="Disordered" evidence="1">
    <location>
        <begin position="384"/>
        <end position="407"/>
    </location>
</feature>
<dbReference type="PANTHER" id="PTHR21780:SF0">
    <property type="entry name" value="TRANSMEMBRANE PROTEIN 209"/>
    <property type="match status" value="1"/>
</dbReference>
<evidence type="ECO:0000256" key="1">
    <source>
        <dbReference type="SAM" id="MobiDB-lite"/>
    </source>
</evidence>
<sequence length="1256" mass="137259">MEGEADSRPAASRLSEPTSDNDHTQDIPSPFSSDIVEEEDQVDSTRAESQEIENLEEEEELEFSETERRSGSVESEGAVVILDDTDDSDQEQGTAVPQSTKVPSSQAPKSLFPVSQTTSRLILSGGQGISSETPAFLSTDIMRTKEASHSRYPELSRTKEFSLNGSGSGPDFNHQEENDNHEDQEQEHAQGQSHAIQDSAATQGALEEEEEMPPIYPSLSDSTFERIGKKSESNAGLPVLPTLSAVASLPEFANSQRWDTQFQVESDAEPEDGFNVIKKTESLSRSAPETTQSSGTTESPLAPFLRKSSPPTADTDDKDESVADVIVEKIEHSDLFKNFMNDDMVESLKDGTALDKLKEKAIDILNDGPTLDKLKEKAVDALKESLGVDNQQGTSTKDSHSGGRSVLEGMTAAGAGGLLMKSFLSPKESDEESSSNEGHGQRDFISSRESTPAARQYTSAEKGKAVFREGAEIDNISVESEPSRTEPRQNRLFDTWNDLPPVSSVADADYRAENKAPVSMFSPTPVSPPVRSENEFRSRIYPAAPPAPWEESAATAFSGLSPRRSPALSSRSSGNGANHDPNLAFMSSSRSPKTVTPPQSTDTVKPARSLLSDYPDVPSEKVAVTSVQPTVTLPRDPSKAPVLRGKYELPTIKTIDQWRSKNGLAPNAFRRLLVNIGGLFVTNYVMRASLYRSITKLLTSFVNPSIIFWLEWAWRILLLVNIAEVGISYLTSTNNFENAPLTASQRALLALDPVVSKVPGEVPIFRKSINLTQSATERPIMSTYVNPSAVSFTPVRAPFQKASVSTAAAEYRDAATILNKSMSRSFNQSVVQDKADLLRLMKNVEAREELQAEWKGVDTDPSKRQFGLHSTFGVPQSGIQGGLDMSKGVNVTNMGDNAARPDMLGNFSLRGNLGRYQPALRTTLSKDHTSKADLQKDGLYVVGHSKVLKSLKVSEAQLDRWALNMRKWMWNNIVSHICKDMEIVDEGLAKIGLSYLDCKSATMFYTSGPLPKNNATGPSTAAAPASVPAPAPTNALGWGAASIATTRLPSAFAAASAQPQQPQLPASLQELEAQYGQEDIVKKRLVLEMYLAIPGYANRKYVVERLQAMGPVLTHFIWNSNGVTWDGGRKSWTAELPTDAQIIMHLFTVYMDLAMPTQSSQSYDRFMFSFKHYVPQEAKPDSSTSLQIKQTSKSPPNYNLVVEGSMWEVIPQRLNVWYTLVLFVYMVMKESGGYIGQTHIGTQGIGLGDVVDGCDL</sequence>
<comment type="caution">
    <text evidence="2">The sequence shown here is derived from an EMBL/GenBank/DDBJ whole genome shotgun (WGS) entry which is preliminary data.</text>
</comment>
<feature type="compositionally biased region" description="Polar residues" evidence="1">
    <location>
        <begin position="91"/>
        <end position="121"/>
    </location>
</feature>
<dbReference type="Pfam" id="PF09786">
    <property type="entry name" value="CytochromB561_N"/>
    <property type="match status" value="1"/>
</dbReference>